<protein>
    <recommendedName>
        <fullName evidence="1">Ig-like domain-containing protein</fullName>
    </recommendedName>
</protein>
<accession>A0A7N8YHP9</accession>
<dbReference type="PROSITE" id="PS50835">
    <property type="entry name" value="IG_LIKE"/>
    <property type="match status" value="1"/>
</dbReference>
<proteinExistence type="predicted"/>
<evidence type="ECO:0000259" key="1">
    <source>
        <dbReference type="PROSITE" id="PS50835"/>
    </source>
</evidence>
<dbReference type="Gene3D" id="2.60.40.10">
    <property type="entry name" value="Immunoglobulins"/>
    <property type="match status" value="2"/>
</dbReference>
<reference evidence="2" key="1">
    <citation type="submission" date="2025-08" db="UniProtKB">
        <authorList>
            <consortium name="Ensembl"/>
        </authorList>
    </citation>
    <scope>IDENTIFICATION</scope>
</reference>
<dbReference type="InterPro" id="IPR007110">
    <property type="entry name" value="Ig-like_dom"/>
</dbReference>
<dbReference type="GeneTree" id="ENSGT01150000286907"/>
<evidence type="ECO:0000313" key="3">
    <source>
        <dbReference type="Proteomes" id="UP000261640"/>
    </source>
</evidence>
<name>A0A7N8YHP9_9TELE</name>
<dbReference type="PANTHER" id="PTHR46484">
    <property type="entry name" value="SI:CH211-171H4.5-RELATED"/>
    <property type="match status" value="1"/>
</dbReference>
<dbReference type="PANTHER" id="PTHR46484:SF7">
    <property type="entry name" value="MYELIN-ASSOCIATED GLYCOPROTEIN-LIKE-RELATED"/>
    <property type="match status" value="1"/>
</dbReference>
<dbReference type="Proteomes" id="UP000261640">
    <property type="component" value="Unplaced"/>
</dbReference>
<dbReference type="InterPro" id="IPR036179">
    <property type="entry name" value="Ig-like_dom_sf"/>
</dbReference>
<sequence>MKIQVLFSSLGNTPFCHVILHEDLFLHRSLSWLVSFFTEGRILTADVPFKFSALTRSCVVIPCSFQQQDMHLTRGIWSKKDGGVVYHNGQSYILDHFKDRTKILGDLHEGECSLEIDDVKPFDNGPFCFYAEKDNEKYRFNNSCAFLVMKASPEKPVMTQVPEEVSAGSTISVSCSVNHTCPSYPPVFSWSVTNLTSEVTDTMTTRGVWRRTSTITFMVSGGDGVKSLTCTAIFLRDKQQAGTVKINLYFCNLNFHRRSLWDRLSR</sequence>
<dbReference type="InParanoid" id="A0A7N8YHP9"/>
<dbReference type="SUPFAM" id="SSF48726">
    <property type="entry name" value="Immunoglobulin"/>
    <property type="match status" value="2"/>
</dbReference>
<feature type="domain" description="Ig-like" evidence="1">
    <location>
        <begin position="156"/>
        <end position="247"/>
    </location>
</feature>
<dbReference type="AlphaFoldDB" id="A0A7N8YHP9"/>
<keyword evidence="3" id="KW-1185">Reference proteome</keyword>
<reference evidence="2" key="2">
    <citation type="submission" date="2025-09" db="UniProtKB">
        <authorList>
            <consortium name="Ensembl"/>
        </authorList>
    </citation>
    <scope>IDENTIFICATION</scope>
</reference>
<dbReference type="Ensembl" id="ENSMAMT00000066789.1">
    <property type="protein sequence ID" value="ENSMAMP00000065057.1"/>
    <property type="gene ID" value="ENSMAMG00000024706.1"/>
</dbReference>
<evidence type="ECO:0000313" key="2">
    <source>
        <dbReference type="Ensembl" id="ENSMAMP00000065057.1"/>
    </source>
</evidence>
<organism evidence="2 3">
    <name type="scientific">Mastacembelus armatus</name>
    <name type="common">zig-zag eel</name>
    <dbReference type="NCBI Taxonomy" id="205130"/>
    <lineage>
        <taxon>Eukaryota</taxon>
        <taxon>Metazoa</taxon>
        <taxon>Chordata</taxon>
        <taxon>Craniata</taxon>
        <taxon>Vertebrata</taxon>
        <taxon>Euteleostomi</taxon>
        <taxon>Actinopterygii</taxon>
        <taxon>Neopterygii</taxon>
        <taxon>Teleostei</taxon>
        <taxon>Neoteleostei</taxon>
        <taxon>Acanthomorphata</taxon>
        <taxon>Anabantaria</taxon>
        <taxon>Synbranchiformes</taxon>
        <taxon>Mastacembelidae</taxon>
        <taxon>Mastacembelus</taxon>
    </lineage>
</organism>
<dbReference type="InterPro" id="IPR013783">
    <property type="entry name" value="Ig-like_fold"/>
</dbReference>